<dbReference type="EMBL" id="JBHTMA010000039">
    <property type="protein sequence ID" value="MFD1227907.1"/>
    <property type="molecule type" value="Genomic_DNA"/>
</dbReference>
<evidence type="ECO:0000313" key="2">
    <source>
        <dbReference type="Proteomes" id="UP001597263"/>
    </source>
</evidence>
<proteinExistence type="predicted"/>
<comment type="caution">
    <text evidence="1">The sequence shown here is derived from an EMBL/GenBank/DDBJ whole genome shotgun (WGS) entry which is preliminary data.</text>
</comment>
<name>A0ABW3V419_9HYPH</name>
<dbReference type="RefSeq" id="WP_289388793.1">
    <property type="nucleotide sequence ID" value="NZ_JAUCBM010000020.1"/>
</dbReference>
<evidence type="ECO:0000313" key="1">
    <source>
        <dbReference type="EMBL" id="MFD1227907.1"/>
    </source>
</evidence>
<organism evidence="1 2">
    <name type="scientific">Pseudochrobactrum kiredjianiae</name>
    <dbReference type="NCBI Taxonomy" id="386305"/>
    <lineage>
        <taxon>Bacteria</taxon>
        <taxon>Pseudomonadati</taxon>
        <taxon>Pseudomonadota</taxon>
        <taxon>Alphaproteobacteria</taxon>
        <taxon>Hyphomicrobiales</taxon>
        <taxon>Brucellaceae</taxon>
        <taxon>Pseudochrobactrum</taxon>
    </lineage>
</organism>
<accession>A0ABW3V419</accession>
<gene>
    <name evidence="1" type="ORF">ACFQ35_12240</name>
</gene>
<protein>
    <submittedName>
        <fullName evidence="1">Uncharacterized protein</fullName>
    </submittedName>
</protein>
<keyword evidence="2" id="KW-1185">Reference proteome</keyword>
<reference evidence="2" key="1">
    <citation type="journal article" date="2019" name="Int. J. Syst. Evol. Microbiol.">
        <title>The Global Catalogue of Microorganisms (GCM) 10K type strain sequencing project: providing services to taxonomists for standard genome sequencing and annotation.</title>
        <authorList>
            <consortium name="The Broad Institute Genomics Platform"/>
            <consortium name="The Broad Institute Genome Sequencing Center for Infectious Disease"/>
            <person name="Wu L."/>
            <person name="Ma J."/>
        </authorList>
    </citation>
    <scope>NUCLEOTIDE SEQUENCE [LARGE SCALE GENOMIC DNA]</scope>
    <source>
        <strain evidence="2">CCUG 49584</strain>
    </source>
</reference>
<sequence length="396" mass="43446">MPVADSNNSSVDDLTYIYDLTLSLSNISAELSPPSSDFANSNKIKATVSSFYVDGGLPAQNVNIILQINPPASIVTVYDEDHAFIRSYQEGRYRLKTGADGKAVIYFASTGNIYESIQLIAERNASSLSKQHIIFFGDYAAAPARIPPPVLDLNGNDQLEIPTESPYFQITIPSQTPAIVNTGLNCVVITNTKHFTKQSYASALEEGVKIPSAYLDTENNNEIAYFIQNNSDGTTVTSPKVTFKAVGTPYTHPVQSADGSRTLQARPYLNDGQTSITPNNASNLKVFVENKVESDGRHTFEVGDKIIFTVYINGYFKGSDVKKVDVFDLPVIEVKEDRPAKINVTISSDKISGFGSNTHNSPGRYELDYVVKRSNETDIPTLYRPVNWLKGNIVTV</sequence>
<dbReference type="Proteomes" id="UP001597263">
    <property type="component" value="Unassembled WGS sequence"/>
</dbReference>